<proteinExistence type="predicted"/>
<evidence type="ECO:0000313" key="3">
    <source>
        <dbReference type="Proteomes" id="UP000231092"/>
    </source>
</evidence>
<evidence type="ECO:0000313" key="2">
    <source>
        <dbReference type="EMBL" id="PJJ29094.1"/>
    </source>
</evidence>
<keyword evidence="1" id="KW-0472">Membrane</keyword>
<sequence>MQKNWDIKGKVMRSLSGKLAASELLAALKEDKVYRIHSQFESGCNLALPPFLCFIGNKNEALVPYGILLDKEDLPVFLEQAASSSCFRWNEKERTLYSDSIRLCLKNTRIYCSYIQKRDYSIELEGLSMFERLIDWNLPTGFGESMGSFLTAEKKEVEELYQAFSKPKEEAEKTIKRWIGRGRGLTPSGDDYLMGLLYMDRIYPILEMPFLQGLKSLIDRQYTTDISGHYLHCALNGYFNIVMTELLDAMIQKDSTHMKMSIGRIRLIGSTSGCDMMLGMAAGAYFIKGRVKNRMGGP</sequence>
<dbReference type="AlphaFoldDB" id="A0A2M8Z6M0"/>
<comment type="caution">
    <text evidence="2">The sequence shown here is derived from an EMBL/GenBank/DDBJ whole genome shotgun (WGS) entry which is preliminary data.</text>
</comment>
<feature type="transmembrane region" description="Helical" evidence="1">
    <location>
        <begin position="267"/>
        <end position="287"/>
    </location>
</feature>
<dbReference type="EMBL" id="PGET01000001">
    <property type="protein sequence ID" value="PJJ29094.1"/>
    <property type="molecule type" value="Genomic_DNA"/>
</dbReference>
<name>A0A2M8Z6M0_9FIRM</name>
<dbReference type="OrthoDB" id="4933449at2"/>
<keyword evidence="1" id="KW-0812">Transmembrane</keyword>
<reference evidence="2 3" key="1">
    <citation type="submission" date="2017-11" db="EMBL/GenBank/DDBJ databases">
        <title>Understudied soil microbes with underappreciated capabilities: Untangling the Clostridium saccharolyticum group.</title>
        <authorList>
            <person name="Leschine S."/>
        </authorList>
    </citation>
    <scope>NUCLEOTIDE SEQUENCE [LARGE SCALE GENOMIC DNA]</scope>
    <source>
        <strain evidence="2 3">18A</strain>
    </source>
</reference>
<organism evidence="2 3">
    <name type="scientific">[Clostridium] celerecrescens 18A</name>
    <dbReference type="NCBI Taxonomy" id="1286362"/>
    <lineage>
        <taxon>Bacteria</taxon>
        <taxon>Bacillati</taxon>
        <taxon>Bacillota</taxon>
        <taxon>Clostridia</taxon>
        <taxon>Lachnospirales</taxon>
        <taxon>Lachnospiraceae</taxon>
        <taxon>Lacrimispora</taxon>
    </lineage>
</organism>
<dbReference type="RefSeq" id="WP_100305522.1">
    <property type="nucleotide sequence ID" value="NZ_PGET01000001.1"/>
</dbReference>
<accession>A0A2M8Z6M0</accession>
<dbReference type="Pfam" id="PF11392">
    <property type="entry name" value="AllH"/>
    <property type="match status" value="1"/>
</dbReference>
<evidence type="ECO:0000256" key="1">
    <source>
        <dbReference type="SAM" id="Phobius"/>
    </source>
</evidence>
<protein>
    <submittedName>
        <fullName evidence="2">Uncharacterized protein DUF2877</fullName>
    </submittedName>
</protein>
<gene>
    <name evidence="2" type="ORF">H171_2623</name>
</gene>
<dbReference type="InterPro" id="IPR021530">
    <property type="entry name" value="AllH-like"/>
</dbReference>
<keyword evidence="1" id="KW-1133">Transmembrane helix</keyword>
<dbReference type="Proteomes" id="UP000231092">
    <property type="component" value="Unassembled WGS sequence"/>
</dbReference>